<proteinExistence type="predicted"/>
<dbReference type="EMBL" id="FOMJ01000005">
    <property type="protein sequence ID" value="SFD45854.1"/>
    <property type="molecule type" value="Genomic_DNA"/>
</dbReference>
<dbReference type="InterPro" id="IPR027396">
    <property type="entry name" value="DsrEFH-like"/>
</dbReference>
<reference evidence="2 3" key="1">
    <citation type="submission" date="2016-10" db="EMBL/GenBank/DDBJ databases">
        <authorList>
            <person name="de Groot N.N."/>
        </authorList>
    </citation>
    <scope>NUCLEOTIDE SEQUENCE [LARGE SCALE GENOMIC DNA]</scope>
    <source>
        <strain evidence="2 3">HL3</strain>
    </source>
</reference>
<feature type="signal peptide" evidence="1">
    <location>
        <begin position="1"/>
        <end position="21"/>
    </location>
</feature>
<dbReference type="AlphaFoldDB" id="A0A1I1SH96"/>
<dbReference type="Gene3D" id="3.40.1260.10">
    <property type="entry name" value="DsrEFH-like"/>
    <property type="match status" value="1"/>
</dbReference>
<protein>
    <submittedName>
        <fullName evidence="2">Uncharacterized protein</fullName>
    </submittedName>
</protein>
<name>A0A1I1SH96_9GAMM</name>
<gene>
    <name evidence="2" type="ORF">SAMN05660831_01695</name>
</gene>
<dbReference type="STRING" id="1123397.SAMN05660831_01695"/>
<evidence type="ECO:0000313" key="2">
    <source>
        <dbReference type="EMBL" id="SFD45854.1"/>
    </source>
</evidence>
<organism evidence="2 3">
    <name type="scientific">Thiohalospira halophila DSM 15071</name>
    <dbReference type="NCBI Taxonomy" id="1123397"/>
    <lineage>
        <taxon>Bacteria</taxon>
        <taxon>Pseudomonadati</taxon>
        <taxon>Pseudomonadota</taxon>
        <taxon>Gammaproteobacteria</taxon>
        <taxon>Thiohalospirales</taxon>
        <taxon>Thiohalospiraceae</taxon>
        <taxon>Thiohalospira</taxon>
    </lineage>
</organism>
<dbReference type="PANTHER" id="PTHR37691">
    <property type="entry name" value="BLR3518 PROTEIN"/>
    <property type="match status" value="1"/>
</dbReference>
<keyword evidence="3" id="KW-1185">Reference proteome</keyword>
<dbReference type="Proteomes" id="UP000198611">
    <property type="component" value="Unassembled WGS sequence"/>
</dbReference>
<evidence type="ECO:0000256" key="1">
    <source>
        <dbReference type="SAM" id="SignalP"/>
    </source>
</evidence>
<dbReference type="Pfam" id="PF02635">
    <property type="entry name" value="DsrE"/>
    <property type="match status" value="1"/>
</dbReference>
<feature type="chain" id="PRO_5011532131" evidence="1">
    <location>
        <begin position="22"/>
        <end position="162"/>
    </location>
</feature>
<evidence type="ECO:0000313" key="3">
    <source>
        <dbReference type="Proteomes" id="UP000198611"/>
    </source>
</evidence>
<accession>A0A1I1SH96</accession>
<dbReference type="PANTHER" id="PTHR37691:SF1">
    <property type="entry name" value="BLR3518 PROTEIN"/>
    <property type="match status" value="1"/>
</dbReference>
<dbReference type="SUPFAM" id="SSF75169">
    <property type="entry name" value="DsrEFH-like"/>
    <property type="match status" value="1"/>
</dbReference>
<dbReference type="RefSeq" id="WP_205407782.1">
    <property type="nucleotide sequence ID" value="NZ_FOMJ01000005.1"/>
</dbReference>
<dbReference type="InterPro" id="IPR003787">
    <property type="entry name" value="Sulphur_relay_DsrE/F-like"/>
</dbReference>
<sequence>MMLRTLLLLLSTGLAGLPALAAAEEEAPWGRAEAEAIDYSGQKVVFDVAVDSVERMDNVLSRASFLSQVNGADPFDNAITLVLHGDEIPFFAVENFEEHEELVRRAQDLTLNGVIEFRMCREAAGFHDYEPNDIHGFVTLVPMAEAEIIRLQNKGHAYLQYR</sequence>
<keyword evidence="1" id="KW-0732">Signal</keyword>